<gene>
    <name evidence="2" type="ORF">SCF082_LOCUS27025</name>
</gene>
<dbReference type="Proteomes" id="UP001642464">
    <property type="component" value="Unassembled WGS sequence"/>
</dbReference>
<protein>
    <submittedName>
        <fullName evidence="2">Polycystin-2</fullName>
    </submittedName>
</protein>
<dbReference type="SUPFAM" id="SSF56219">
    <property type="entry name" value="DNase I-like"/>
    <property type="match status" value="1"/>
</dbReference>
<proteinExistence type="predicted"/>
<dbReference type="InterPro" id="IPR000300">
    <property type="entry name" value="IPPc"/>
</dbReference>
<accession>A0ABP0MAP4</accession>
<dbReference type="EMBL" id="CAXAMM010020779">
    <property type="protein sequence ID" value="CAK9048556.1"/>
    <property type="molecule type" value="Genomic_DNA"/>
</dbReference>
<dbReference type="PANTHER" id="PTHR11200">
    <property type="entry name" value="INOSITOL 5-PHOSPHATASE"/>
    <property type="match status" value="1"/>
</dbReference>
<dbReference type="Pfam" id="PF22669">
    <property type="entry name" value="Exo_endo_phos2"/>
    <property type="match status" value="1"/>
</dbReference>
<feature type="domain" description="Inositol polyphosphate-related phosphatase" evidence="1">
    <location>
        <begin position="6"/>
        <end position="150"/>
    </location>
</feature>
<organism evidence="2 3">
    <name type="scientific">Durusdinium trenchii</name>
    <dbReference type="NCBI Taxonomy" id="1381693"/>
    <lineage>
        <taxon>Eukaryota</taxon>
        <taxon>Sar</taxon>
        <taxon>Alveolata</taxon>
        <taxon>Dinophyceae</taxon>
        <taxon>Suessiales</taxon>
        <taxon>Symbiodiniaceae</taxon>
        <taxon>Durusdinium</taxon>
    </lineage>
</organism>
<dbReference type="InterPro" id="IPR046985">
    <property type="entry name" value="IP5"/>
</dbReference>
<keyword evidence="3" id="KW-1185">Reference proteome</keyword>
<reference evidence="2 3" key="1">
    <citation type="submission" date="2024-02" db="EMBL/GenBank/DDBJ databases">
        <authorList>
            <person name="Chen Y."/>
            <person name="Shah S."/>
            <person name="Dougan E. K."/>
            <person name="Thang M."/>
            <person name="Chan C."/>
        </authorList>
    </citation>
    <scope>NUCLEOTIDE SEQUENCE [LARGE SCALE GENOMIC DNA]</scope>
</reference>
<dbReference type="InterPro" id="IPR036691">
    <property type="entry name" value="Endo/exonu/phosph_ase_sf"/>
</dbReference>
<sequence length="164" mass="17907">MSLLLCTWNLGCKNASDAPKDGDYDWLAKIFKEMPACDVVALGIQELHPSLLPKLLQKVQQALQTDFQAVTAEHCGSYLPLLLFQRNTSKVEVVPLHFTFDKHQVCSKGCVAAQFHFGGLQLCVVNAHLEAGHSKVNARNQMMAQIASHFPTPAGSLLLLLGAP</sequence>
<evidence type="ECO:0000259" key="1">
    <source>
        <dbReference type="Pfam" id="PF22669"/>
    </source>
</evidence>
<evidence type="ECO:0000313" key="2">
    <source>
        <dbReference type="EMBL" id="CAK9048556.1"/>
    </source>
</evidence>
<name>A0ABP0MAP4_9DINO</name>
<comment type="caution">
    <text evidence="2">The sequence shown here is derived from an EMBL/GenBank/DDBJ whole genome shotgun (WGS) entry which is preliminary data.</text>
</comment>
<evidence type="ECO:0000313" key="3">
    <source>
        <dbReference type="Proteomes" id="UP001642464"/>
    </source>
</evidence>
<dbReference type="Gene3D" id="3.60.10.10">
    <property type="entry name" value="Endonuclease/exonuclease/phosphatase"/>
    <property type="match status" value="1"/>
</dbReference>